<dbReference type="InterPro" id="IPR029058">
    <property type="entry name" value="AB_hydrolase_fold"/>
</dbReference>
<gene>
    <name evidence="1" type="ORF">FPE_LOCUS25721</name>
</gene>
<dbReference type="EMBL" id="OU503051">
    <property type="protein sequence ID" value="CAI9778291.1"/>
    <property type="molecule type" value="Genomic_DNA"/>
</dbReference>
<evidence type="ECO:0000313" key="1">
    <source>
        <dbReference type="EMBL" id="CAI9778291.1"/>
    </source>
</evidence>
<name>A0AAD1ZZ55_9LAMI</name>
<dbReference type="AlphaFoldDB" id="A0AAD1ZZ55"/>
<sequence>MSQKSNILLILAFLKHRYYGNTIPFGSTEEAMRNESTHGYFNSAQAIADNAECAHLVDMIMSELKLDKKVSSLKIEYVEMSPIRISNDSSMKFPLELKRRDHRVTAYALLVSMSKTTIMTGSQLQERLENEFGNIAMFKQRVGADIATTMHITSVK</sequence>
<organism evidence="1 2">
    <name type="scientific">Fraxinus pennsylvanica</name>
    <dbReference type="NCBI Taxonomy" id="56036"/>
    <lineage>
        <taxon>Eukaryota</taxon>
        <taxon>Viridiplantae</taxon>
        <taxon>Streptophyta</taxon>
        <taxon>Embryophyta</taxon>
        <taxon>Tracheophyta</taxon>
        <taxon>Spermatophyta</taxon>
        <taxon>Magnoliopsida</taxon>
        <taxon>eudicotyledons</taxon>
        <taxon>Gunneridae</taxon>
        <taxon>Pentapetalae</taxon>
        <taxon>asterids</taxon>
        <taxon>lamiids</taxon>
        <taxon>Lamiales</taxon>
        <taxon>Oleaceae</taxon>
        <taxon>Oleeae</taxon>
        <taxon>Fraxinus</taxon>
    </lineage>
</organism>
<dbReference type="Gene3D" id="3.40.50.1820">
    <property type="entry name" value="alpha/beta hydrolase"/>
    <property type="match status" value="1"/>
</dbReference>
<accession>A0AAD1ZZ55</accession>
<protein>
    <submittedName>
        <fullName evidence="1">Uncharacterized protein</fullName>
    </submittedName>
</protein>
<evidence type="ECO:0000313" key="2">
    <source>
        <dbReference type="Proteomes" id="UP000834106"/>
    </source>
</evidence>
<keyword evidence="2" id="KW-1185">Reference proteome</keyword>
<dbReference type="Proteomes" id="UP000834106">
    <property type="component" value="Chromosome 16"/>
</dbReference>
<proteinExistence type="predicted"/>
<reference evidence="1" key="1">
    <citation type="submission" date="2023-05" db="EMBL/GenBank/DDBJ databases">
        <authorList>
            <person name="Huff M."/>
        </authorList>
    </citation>
    <scope>NUCLEOTIDE SEQUENCE</scope>
</reference>